<gene>
    <name evidence="7" type="ORF">Fcan01_27053</name>
</gene>
<evidence type="ECO:0000259" key="6">
    <source>
        <dbReference type="PROSITE" id="PS50808"/>
    </source>
</evidence>
<evidence type="ECO:0000256" key="3">
    <source>
        <dbReference type="ARBA" id="ARBA00022833"/>
    </source>
</evidence>
<keyword evidence="8" id="KW-1185">Reference proteome</keyword>
<comment type="caution">
    <text evidence="7">The sequence shown here is derived from an EMBL/GenBank/DDBJ whole genome shotgun (WGS) entry which is preliminary data.</text>
</comment>
<keyword evidence="2 4" id="KW-0863">Zinc-finger</keyword>
<keyword evidence="3" id="KW-0862">Zinc</keyword>
<dbReference type="InterPro" id="IPR003656">
    <property type="entry name" value="Znf_BED"/>
</dbReference>
<accession>A0A226CY94</accession>
<evidence type="ECO:0000256" key="1">
    <source>
        <dbReference type="ARBA" id="ARBA00022723"/>
    </source>
</evidence>
<proteinExistence type="predicted"/>
<evidence type="ECO:0000256" key="4">
    <source>
        <dbReference type="PROSITE-ProRule" id="PRU00027"/>
    </source>
</evidence>
<dbReference type="PROSITE" id="PS50808">
    <property type="entry name" value="ZF_BED"/>
    <property type="match status" value="1"/>
</dbReference>
<dbReference type="AlphaFoldDB" id="A0A226CY94"/>
<evidence type="ECO:0000313" key="7">
    <source>
        <dbReference type="EMBL" id="OXA38295.1"/>
    </source>
</evidence>
<sequence length="162" mass="17883">MEFTEKIENSSQINTPSTEIETIENNSERELLSKSDVQNLISNESNRVTFKKKGKSKNQSSQSDVWDSFELVFLDSKETELVRCLFCKKCLTKKAKDGTSTLTRHKSLSCSAAPNSSKKATKGQPSILSFGSRKAPVDAITALNKDIVIGLAQDLRPLNLVA</sequence>
<dbReference type="GO" id="GO:0003677">
    <property type="term" value="F:DNA binding"/>
    <property type="evidence" value="ECO:0007669"/>
    <property type="project" value="InterPro"/>
</dbReference>
<dbReference type="Proteomes" id="UP000198287">
    <property type="component" value="Unassembled WGS sequence"/>
</dbReference>
<organism evidence="7 8">
    <name type="scientific">Folsomia candida</name>
    <name type="common">Springtail</name>
    <dbReference type="NCBI Taxonomy" id="158441"/>
    <lineage>
        <taxon>Eukaryota</taxon>
        <taxon>Metazoa</taxon>
        <taxon>Ecdysozoa</taxon>
        <taxon>Arthropoda</taxon>
        <taxon>Hexapoda</taxon>
        <taxon>Collembola</taxon>
        <taxon>Entomobryomorpha</taxon>
        <taxon>Isotomoidea</taxon>
        <taxon>Isotomidae</taxon>
        <taxon>Proisotominae</taxon>
        <taxon>Folsomia</taxon>
    </lineage>
</organism>
<feature type="region of interest" description="Disordered" evidence="5">
    <location>
        <begin position="1"/>
        <end position="28"/>
    </location>
</feature>
<reference evidence="7 8" key="1">
    <citation type="submission" date="2015-12" db="EMBL/GenBank/DDBJ databases">
        <title>The genome of Folsomia candida.</title>
        <authorList>
            <person name="Faddeeva A."/>
            <person name="Derks M.F."/>
            <person name="Anvar Y."/>
            <person name="Smit S."/>
            <person name="Van Straalen N."/>
            <person name="Roelofs D."/>
        </authorList>
    </citation>
    <scope>NUCLEOTIDE SEQUENCE [LARGE SCALE GENOMIC DNA]</scope>
    <source>
        <strain evidence="7 8">VU population</strain>
        <tissue evidence="7">Whole body</tissue>
    </source>
</reference>
<feature type="compositionally biased region" description="Polar residues" evidence="5">
    <location>
        <begin position="9"/>
        <end position="25"/>
    </location>
</feature>
<dbReference type="GO" id="GO:0008270">
    <property type="term" value="F:zinc ion binding"/>
    <property type="evidence" value="ECO:0007669"/>
    <property type="project" value="UniProtKB-KW"/>
</dbReference>
<keyword evidence="1" id="KW-0479">Metal-binding</keyword>
<dbReference type="EMBL" id="LNIX01000047">
    <property type="protein sequence ID" value="OXA38295.1"/>
    <property type="molecule type" value="Genomic_DNA"/>
</dbReference>
<protein>
    <recommendedName>
        <fullName evidence="6">BED-type domain-containing protein</fullName>
    </recommendedName>
</protein>
<evidence type="ECO:0000256" key="2">
    <source>
        <dbReference type="ARBA" id="ARBA00022771"/>
    </source>
</evidence>
<feature type="domain" description="BED-type" evidence="6">
    <location>
        <begin position="60"/>
        <end position="117"/>
    </location>
</feature>
<evidence type="ECO:0000256" key="5">
    <source>
        <dbReference type="SAM" id="MobiDB-lite"/>
    </source>
</evidence>
<dbReference type="SMART" id="SM00614">
    <property type="entry name" value="ZnF_BED"/>
    <property type="match status" value="1"/>
</dbReference>
<name>A0A226CY94_FOLCA</name>
<evidence type="ECO:0000313" key="8">
    <source>
        <dbReference type="Proteomes" id="UP000198287"/>
    </source>
</evidence>